<name>A0A1I3EY01_9SPHI</name>
<feature type="domain" description="Glycosyltransferase 2-like" evidence="1">
    <location>
        <begin position="6"/>
        <end position="171"/>
    </location>
</feature>
<dbReference type="InterPro" id="IPR050834">
    <property type="entry name" value="Glycosyltransf_2"/>
</dbReference>
<sequence>MTKVNVYIPTLNGGQHFIALLDALAAQHAPITQHVVIDSGSTDGTVEAARAEGFEVMGLGDAGFDHGGTRQRAIDAYPQADVYIFLTQDAIPADESALTNIIRVFDDPQIGMAYGRQLPHKGATVMEAHARLFNYPPQTQIRGLADADTYGIKTISCSNSFAAYRRSAFEGVGGFPRGTIMGEDVIVAGRLLLDGWKMAYVGDACVYHSHAYSLREEFERYFDIGVFHNDNRWIFDSFGKADSEGFRYALSEIRYVVRRKPWLLPKVCCSFVAKWLGYKLGLSYRSLPLRLRKAFSMYKAYWGRG</sequence>
<protein>
    <submittedName>
        <fullName evidence="2">Rhamnosyltransferase</fullName>
    </submittedName>
</protein>
<evidence type="ECO:0000313" key="3">
    <source>
        <dbReference type="Proteomes" id="UP000198670"/>
    </source>
</evidence>
<dbReference type="OrthoDB" id="9790005at2"/>
<dbReference type="PANTHER" id="PTHR43685:SF13">
    <property type="entry name" value="O ANTIGEN BIOSYNTHESIS RHAMNOSYLTRANSFERASE RFBN"/>
    <property type="match status" value="1"/>
</dbReference>
<keyword evidence="2" id="KW-0808">Transferase</keyword>
<dbReference type="RefSeq" id="WP_090624600.1">
    <property type="nucleotide sequence ID" value="NZ_FOQO01000002.1"/>
</dbReference>
<dbReference type="EMBL" id="FOQO01000002">
    <property type="protein sequence ID" value="SFI03817.1"/>
    <property type="molecule type" value="Genomic_DNA"/>
</dbReference>
<gene>
    <name evidence="2" type="ORF">SAMN05444682_10268</name>
</gene>
<dbReference type="InterPro" id="IPR029044">
    <property type="entry name" value="Nucleotide-diphossugar_trans"/>
</dbReference>
<dbReference type="PANTHER" id="PTHR43685">
    <property type="entry name" value="GLYCOSYLTRANSFERASE"/>
    <property type="match status" value="1"/>
</dbReference>
<dbReference type="AlphaFoldDB" id="A0A1I3EY01"/>
<dbReference type="GO" id="GO:0016740">
    <property type="term" value="F:transferase activity"/>
    <property type="evidence" value="ECO:0007669"/>
    <property type="project" value="UniProtKB-KW"/>
</dbReference>
<dbReference type="GO" id="GO:0044010">
    <property type="term" value="P:single-species biofilm formation"/>
    <property type="evidence" value="ECO:0007669"/>
    <property type="project" value="TreeGrafter"/>
</dbReference>
<reference evidence="2 3" key="1">
    <citation type="submission" date="2016-10" db="EMBL/GenBank/DDBJ databases">
        <authorList>
            <person name="de Groot N.N."/>
        </authorList>
    </citation>
    <scope>NUCLEOTIDE SEQUENCE [LARGE SCALE GENOMIC DNA]</scope>
    <source>
        <strain evidence="2 3">RK1</strain>
    </source>
</reference>
<dbReference type="Gene3D" id="3.90.550.10">
    <property type="entry name" value="Spore Coat Polysaccharide Biosynthesis Protein SpsA, Chain A"/>
    <property type="match status" value="1"/>
</dbReference>
<organism evidence="2 3">
    <name type="scientific">Parapedobacter indicus</name>
    <dbReference type="NCBI Taxonomy" id="1477437"/>
    <lineage>
        <taxon>Bacteria</taxon>
        <taxon>Pseudomonadati</taxon>
        <taxon>Bacteroidota</taxon>
        <taxon>Sphingobacteriia</taxon>
        <taxon>Sphingobacteriales</taxon>
        <taxon>Sphingobacteriaceae</taxon>
        <taxon>Parapedobacter</taxon>
    </lineage>
</organism>
<evidence type="ECO:0000313" key="2">
    <source>
        <dbReference type="EMBL" id="SFI03817.1"/>
    </source>
</evidence>
<proteinExistence type="predicted"/>
<dbReference type="SUPFAM" id="SSF53448">
    <property type="entry name" value="Nucleotide-diphospho-sugar transferases"/>
    <property type="match status" value="1"/>
</dbReference>
<dbReference type="Proteomes" id="UP000198670">
    <property type="component" value="Unassembled WGS sequence"/>
</dbReference>
<keyword evidence="3" id="KW-1185">Reference proteome</keyword>
<dbReference type="STRING" id="1477437.SAMN05444682_10268"/>
<dbReference type="Pfam" id="PF00535">
    <property type="entry name" value="Glycos_transf_2"/>
    <property type="match status" value="1"/>
</dbReference>
<accession>A0A1I3EY01</accession>
<dbReference type="InterPro" id="IPR001173">
    <property type="entry name" value="Glyco_trans_2-like"/>
</dbReference>
<evidence type="ECO:0000259" key="1">
    <source>
        <dbReference type="Pfam" id="PF00535"/>
    </source>
</evidence>